<proteinExistence type="predicted"/>
<comment type="caution">
    <text evidence="2">The sequence shown here is derived from an EMBL/GenBank/DDBJ whole genome shotgun (WGS) entry which is preliminary data.</text>
</comment>
<organism evidence="2 3">
    <name type="scientific">Phytophthora fragariaefolia</name>
    <dbReference type="NCBI Taxonomy" id="1490495"/>
    <lineage>
        <taxon>Eukaryota</taxon>
        <taxon>Sar</taxon>
        <taxon>Stramenopiles</taxon>
        <taxon>Oomycota</taxon>
        <taxon>Peronosporomycetes</taxon>
        <taxon>Peronosporales</taxon>
        <taxon>Peronosporaceae</taxon>
        <taxon>Phytophthora</taxon>
    </lineage>
</organism>
<feature type="region of interest" description="Disordered" evidence="1">
    <location>
        <begin position="63"/>
        <end position="87"/>
    </location>
</feature>
<sequence>MSLLSHRLSHRPFCNRYYRGSRKSLPTQRQHGHFISTNGTHRCAAEANPKAKATMDLITEMPPARPSFVGGTLDEALGSMDAEENGE</sequence>
<accession>A0A9W6YQD5</accession>
<dbReference type="Proteomes" id="UP001165121">
    <property type="component" value="Unassembled WGS sequence"/>
</dbReference>
<gene>
    <name evidence="2" type="ORF">Pfra01_003013300</name>
</gene>
<dbReference type="AlphaFoldDB" id="A0A9W6YQD5"/>
<evidence type="ECO:0000313" key="3">
    <source>
        <dbReference type="Proteomes" id="UP001165121"/>
    </source>
</evidence>
<name>A0A9W6YQD5_9STRA</name>
<keyword evidence="3" id="KW-1185">Reference proteome</keyword>
<protein>
    <submittedName>
        <fullName evidence="2">Unnamed protein product</fullName>
    </submittedName>
</protein>
<evidence type="ECO:0000313" key="2">
    <source>
        <dbReference type="EMBL" id="GMG17382.1"/>
    </source>
</evidence>
<dbReference type="EMBL" id="BSXT01019007">
    <property type="protein sequence ID" value="GMG17382.1"/>
    <property type="molecule type" value="Genomic_DNA"/>
</dbReference>
<reference evidence="2" key="1">
    <citation type="submission" date="2023-04" db="EMBL/GenBank/DDBJ databases">
        <title>Phytophthora fragariaefolia NBRC 109709.</title>
        <authorList>
            <person name="Ichikawa N."/>
            <person name="Sato H."/>
            <person name="Tonouchi N."/>
        </authorList>
    </citation>
    <scope>NUCLEOTIDE SEQUENCE</scope>
    <source>
        <strain evidence="2">NBRC 109709</strain>
    </source>
</reference>
<evidence type="ECO:0000256" key="1">
    <source>
        <dbReference type="SAM" id="MobiDB-lite"/>
    </source>
</evidence>